<dbReference type="EC" id="6.2.1.3" evidence="5"/>
<dbReference type="EMBL" id="FNPK01000011">
    <property type="protein sequence ID" value="SDY48071.1"/>
    <property type="molecule type" value="Genomic_DNA"/>
</dbReference>
<evidence type="ECO:0000259" key="9">
    <source>
        <dbReference type="Pfam" id="PF13193"/>
    </source>
</evidence>
<evidence type="ECO:0000313" key="10">
    <source>
        <dbReference type="EMBL" id="SDY48071.1"/>
    </source>
</evidence>
<evidence type="ECO:0000256" key="7">
    <source>
        <dbReference type="ARBA" id="ARBA00042773"/>
    </source>
</evidence>
<evidence type="ECO:0000256" key="4">
    <source>
        <dbReference type="ARBA" id="ARBA00023136"/>
    </source>
</evidence>
<dbReference type="InterPro" id="IPR045851">
    <property type="entry name" value="AMP-bd_C_sf"/>
</dbReference>
<keyword evidence="3" id="KW-0436">Ligase</keyword>
<comment type="subcellular location">
    <subcellularLocation>
        <location evidence="1">Membrane</location>
        <topology evidence="1">Peripheral membrane protein</topology>
    </subcellularLocation>
</comment>
<dbReference type="AlphaFoldDB" id="A0A1H3K7B0"/>
<dbReference type="InterPro" id="IPR020845">
    <property type="entry name" value="AMP-binding_CS"/>
</dbReference>
<sequence length="573" mass="63264">MSHYAQRPWEKNLPISLHGYQLKPDQIKSNLAELLTHTTAQFSQSPAFSVVLPTGLSKSLSFQEIDDLSTTFANYLQHHLKLKKGDVVGLQMPNSLHYPIAVFACWKVGLIITNINPLYTARELEYQLIDSAAKALIVSDLFLATFERVIQNNAQLQSLALVTASLSEFFDQPYQGMIAQKMQADAEAQGRSLKPSIDYATFADALEIGKILELYIPIQHEIALYQYTGGTTGRSKGAVISHQNVASLVKITSDYLHAHESEFNNQDCILTAIPLYHIFAFSVNFLMFFEAGSHNLLIPSPRPISNLKPAFENFKVTWLTGVDTLYAGLLAESWFTANPPKLTCSISGGTALRPATAENWQAKIGTIIEGFGMTETSCAALLHPPIRKIRQGSVGFPLPGSDIKIVNEQGHEVPFGEAGELCVKGPQIVLGYLNRPTETAETFIDGWLHTGDIAKVDEDGFCYILDRKKDMVIVSGFNVYPNEIEAILAEHPDIIEAAVIGIPDDQTGESVKAFIASSNANLSVNEILKHCKDNLTAYKVPKLIEILNELPKSTVGKILRAELRQMESQKYID</sequence>
<dbReference type="InterPro" id="IPR000873">
    <property type="entry name" value="AMP-dep_synth/lig_dom"/>
</dbReference>
<dbReference type="InterPro" id="IPR050237">
    <property type="entry name" value="ATP-dep_AMP-bd_enzyme"/>
</dbReference>
<dbReference type="PANTHER" id="PTHR43767">
    <property type="entry name" value="LONG-CHAIN-FATTY-ACID--COA LIGASE"/>
    <property type="match status" value="1"/>
</dbReference>
<dbReference type="CDD" id="cd05936">
    <property type="entry name" value="FC-FACS_FadD_like"/>
    <property type="match status" value="1"/>
</dbReference>
<dbReference type="SUPFAM" id="SSF56801">
    <property type="entry name" value="Acetyl-CoA synthetase-like"/>
    <property type="match status" value="1"/>
</dbReference>
<dbReference type="Gene3D" id="3.30.300.30">
    <property type="match status" value="1"/>
</dbReference>
<keyword evidence="11" id="KW-1185">Reference proteome</keyword>
<protein>
    <recommendedName>
        <fullName evidence="6">Long-chain-fatty-acid--CoA ligase</fullName>
        <ecNumber evidence="5">6.2.1.3</ecNumber>
    </recommendedName>
    <alternativeName>
        <fullName evidence="7">Long-chain acyl-CoA synthetase</fullName>
    </alternativeName>
</protein>
<keyword evidence="4" id="KW-0472">Membrane</keyword>
<reference evidence="11" key="1">
    <citation type="submission" date="2016-10" db="EMBL/GenBank/DDBJ databases">
        <authorList>
            <person name="Varghese N."/>
            <person name="Submissions S."/>
        </authorList>
    </citation>
    <scope>NUCLEOTIDE SEQUENCE [LARGE SCALE GENOMIC DNA]</scope>
    <source>
        <strain evidence="11">ANC 5109</strain>
    </source>
</reference>
<dbReference type="GO" id="GO:0004467">
    <property type="term" value="F:long-chain fatty acid-CoA ligase activity"/>
    <property type="evidence" value="ECO:0007669"/>
    <property type="project" value="UniProtKB-EC"/>
</dbReference>
<evidence type="ECO:0000256" key="5">
    <source>
        <dbReference type="ARBA" id="ARBA00026121"/>
    </source>
</evidence>
<name>A0A1H3K7B0_9GAMM</name>
<accession>A0A1H3K7B0</accession>
<evidence type="ECO:0000313" key="11">
    <source>
        <dbReference type="Proteomes" id="UP000199035"/>
    </source>
</evidence>
<evidence type="ECO:0000256" key="6">
    <source>
        <dbReference type="ARBA" id="ARBA00039545"/>
    </source>
</evidence>
<dbReference type="Gene3D" id="3.40.50.12780">
    <property type="entry name" value="N-terminal domain of ligase-like"/>
    <property type="match status" value="1"/>
</dbReference>
<dbReference type="RefSeq" id="WP_092690387.1">
    <property type="nucleotide sequence ID" value="NZ_FNPK01000011.1"/>
</dbReference>
<dbReference type="PROSITE" id="PS00455">
    <property type="entry name" value="AMP_BINDING"/>
    <property type="match status" value="1"/>
</dbReference>
<organism evidence="10 11">
    <name type="scientific">Acinetobacter kyonggiensis</name>
    <dbReference type="NCBI Taxonomy" id="595670"/>
    <lineage>
        <taxon>Bacteria</taxon>
        <taxon>Pseudomonadati</taxon>
        <taxon>Pseudomonadota</taxon>
        <taxon>Gammaproteobacteria</taxon>
        <taxon>Moraxellales</taxon>
        <taxon>Moraxellaceae</taxon>
        <taxon>Acinetobacter</taxon>
    </lineage>
</organism>
<proteinExistence type="predicted"/>
<dbReference type="PANTHER" id="PTHR43767:SF8">
    <property type="entry name" value="LONG-CHAIN-FATTY-ACID--COA LIGASE"/>
    <property type="match status" value="1"/>
</dbReference>
<evidence type="ECO:0000259" key="8">
    <source>
        <dbReference type="Pfam" id="PF00501"/>
    </source>
</evidence>
<comment type="pathway">
    <text evidence="2">Lipid metabolism; fatty acid beta-oxidation.</text>
</comment>
<evidence type="ECO:0000256" key="1">
    <source>
        <dbReference type="ARBA" id="ARBA00004170"/>
    </source>
</evidence>
<dbReference type="InterPro" id="IPR042099">
    <property type="entry name" value="ANL_N_sf"/>
</dbReference>
<evidence type="ECO:0000256" key="3">
    <source>
        <dbReference type="ARBA" id="ARBA00022598"/>
    </source>
</evidence>
<dbReference type="STRING" id="595670.SAMN05421643_11194"/>
<feature type="domain" description="AMP-dependent synthetase/ligase" evidence="8">
    <location>
        <begin position="39"/>
        <end position="433"/>
    </location>
</feature>
<dbReference type="GO" id="GO:0016020">
    <property type="term" value="C:membrane"/>
    <property type="evidence" value="ECO:0007669"/>
    <property type="project" value="UniProtKB-SubCell"/>
</dbReference>
<dbReference type="Pfam" id="PF00501">
    <property type="entry name" value="AMP-binding"/>
    <property type="match status" value="1"/>
</dbReference>
<dbReference type="Pfam" id="PF13193">
    <property type="entry name" value="AMP-binding_C"/>
    <property type="match status" value="1"/>
</dbReference>
<dbReference type="InterPro" id="IPR025110">
    <property type="entry name" value="AMP-bd_C"/>
</dbReference>
<feature type="domain" description="AMP-binding enzyme C-terminal" evidence="9">
    <location>
        <begin position="483"/>
        <end position="557"/>
    </location>
</feature>
<dbReference type="Proteomes" id="UP000199035">
    <property type="component" value="Unassembled WGS sequence"/>
</dbReference>
<evidence type="ECO:0000256" key="2">
    <source>
        <dbReference type="ARBA" id="ARBA00005005"/>
    </source>
</evidence>
<gene>
    <name evidence="10" type="ORF">SAMN05421643_11194</name>
</gene>